<evidence type="ECO:0000256" key="2">
    <source>
        <dbReference type="ARBA" id="ARBA00022490"/>
    </source>
</evidence>
<dbReference type="GO" id="GO:0009691">
    <property type="term" value="P:cytokinin biosynthetic process"/>
    <property type="evidence" value="ECO:0007669"/>
    <property type="project" value="UniProtKB-KW"/>
</dbReference>
<keyword evidence="4" id="KW-0932">Cytokinin signaling pathway</keyword>
<evidence type="ECO:0000256" key="6">
    <source>
        <dbReference type="ARBA" id="ARBA00024199"/>
    </source>
</evidence>
<feature type="compositionally biased region" description="Acidic residues" evidence="7">
    <location>
        <begin position="29"/>
        <end position="38"/>
    </location>
</feature>
<keyword evidence="3" id="KW-0203">Cytokinin biosynthesis</keyword>
<evidence type="ECO:0000256" key="5">
    <source>
        <dbReference type="ARBA" id="ARBA00023242"/>
    </source>
</evidence>
<evidence type="ECO:0000256" key="1">
    <source>
        <dbReference type="ARBA" id="ARBA00004496"/>
    </source>
</evidence>
<gene>
    <name evidence="8" type="ORF">MANES_01G105700v8</name>
</gene>
<comment type="similarity">
    <text evidence="6">Belongs to the SOFL plant protein family.</text>
</comment>
<evidence type="ECO:0000256" key="7">
    <source>
        <dbReference type="SAM" id="MobiDB-lite"/>
    </source>
</evidence>
<dbReference type="Proteomes" id="UP000091857">
    <property type="component" value="Chromosome 1"/>
</dbReference>
<accession>A0A2C9WJM2</accession>
<evidence type="ECO:0000313" key="8">
    <source>
        <dbReference type="EMBL" id="OAY60357.1"/>
    </source>
</evidence>
<name>A0A2C9WJM2_MANES</name>
<dbReference type="PANTHER" id="PTHR33347">
    <property type="entry name" value="OSJNBA0091C07.3 PROTEIN"/>
    <property type="match status" value="1"/>
</dbReference>
<keyword evidence="5" id="KW-0539">Nucleus</keyword>
<feature type="compositionally biased region" description="Low complexity" evidence="7">
    <location>
        <begin position="59"/>
        <end position="68"/>
    </location>
</feature>
<dbReference type="PANTHER" id="PTHR33347:SF27">
    <property type="entry name" value="PROTEIN SOB FIVE-LIKE 3-RELATED"/>
    <property type="match status" value="1"/>
</dbReference>
<evidence type="ECO:0000256" key="4">
    <source>
        <dbReference type="ARBA" id="ARBA00022864"/>
    </source>
</evidence>
<dbReference type="GO" id="GO:0009736">
    <property type="term" value="P:cytokinin-activated signaling pathway"/>
    <property type="evidence" value="ECO:0007669"/>
    <property type="project" value="UniProtKB-KW"/>
</dbReference>
<dbReference type="Gramene" id="Manes.01G105700.1.v8.1">
    <property type="protein sequence ID" value="Manes.01G105700.1.v8.1.CDS.1"/>
    <property type="gene ID" value="Manes.01G105700.v8.1"/>
</dbReference>
<comment type="subcellular location">
    <subcellularLocation>
        <location evidence="1">Cytoplasm</location>
    </subcellularLocation>
</comment>
<dbReference type="EMBL" id="CM004387">
    <property type="protein sequence ID" value="OAY60357.1"/>
    <property type="molecule type" value="Genomic_DNA"/>
</dbReference>
<feature type="compositionally biased region" description="Basic residues" evidence="7">
    <location>
        <begin position="110"/>
        <end position="124"/>
    </location>
</feature>
<feature type="compositionally biased region" description="Basic and acidic residues" evidence="7">
    <location>
        <begin position="1"/>
        <end position="13"/>
    </location>
</feature>
<keyword evidence="2" id="KW-0963">Cytoplasm</keyword>
<dbReference type="OMA" id="NTHENGH"/>
<dbReference type="GO" id="GO:0005737">
    <property type="term" value="C:cytoplasm"/>
    <property type="evidence" value="ECO:0007669"/>
    <property type="project" value="UniProtKB-SubCell"/>
</dbReference>
<evidence type="ECO:0000313" key="9">
    <source>
        <dbReference type="Proteomes" id="UP000091857"/>
    </source>
</evidence>
<feature type="region of interest" description="Disordered" evidence="7">
    <location>
        <begin position="1"/>
        <end position="124"/>
    </location>
</feature>
<evidence type="ECO:0000256" key="3">
    <source>
        <dbReference type="ARBA" id="ARBA00022712"/>
    </source>
</evidence>
<dbReference type="AlphaFoldDB" id="A0A2C9WJM2"/>
<organism evidence="8 9">
    <name type="scientific">Manihot esculenta</name>
    <name type="common">Cassava</name>
    <name type="synonym">Jatropha manihot</name>
    <dbReference type="NCBI Taxonomy" id="3983"/>
    <lineage>
        <taxon>Eukaryota</taxon>
        <taxon>Viridiplantae</taxon>
        <taxon>Streptophyta</taxon>
        <taxon>Embryophyta</taxon>
        <taxon>Tracheophyta</taxon>
        <taxon>Spermatophyta</taxon>
        <taxon>Magnoliopsida</taxon>
        <taxon>eudicotyledons</taxon>
        <taxon>Gunneridae</taxon>
        <taxon>Pentapetalae</taxon>
        <taxon>rosids</taxon>
        <taxon>fabids</taxon>
        <taxon>Malpighiales</taxon>
        <taxon>Euphorbiaceae</taxon>
        <taxon>Crotonoideae</taxon>
        <taxon>Manihoteae</taxon>
        <taxon>Manihot</taxon>
    </lineage>
</organism>
<keyword evidence="9" id="KW-1185">Reference proteome</keyword>
<dbReference type="InterPro" id="IPR044670">
    <property type="entry name" value="SOFL"/>
</dbReference>
<feature type="compositionally biased region" description="Polar residues" evidence="7">
    <location>
        <begin position="15"/>
        <end position="24"/>
    </location>
</feature>
<comment type="caution">
    <text evidence="8">The sequence shown here is derived from an EMBL/GenBank/DDBJ whole genome shotgun (WGS) entry which is preliminary data.</text>
</comment>
<sequence length="124" mass="13646">MDSSKHNLGKEECNSSESGWTTYIASPMQEDDNDCSDNDNDHNPIANDGNADDCEQLSDDSMASDASSGPHHPPNRGTTSFKHDKGNHFKNCSPAAKPKKKEKTNDGNSTHKHKRLSANRKYSK</sequence>
<proteinExistence type="inferred from homology"/>
<protein>
    <submittedName>
        <fullName evidence="8">Uncharacterized protein</fullName>
    </submittedName>
</protein>
<reference evidence="9" key="1">
    <citation type="journal article" date="2016" name="Nat. Biotechnol.">
        <title>Sequencing wild and cultivated cassava and related species reveals extensive interspecific hybridization and genetic diversity.</title>
        <authorList>
            <person name="Bredeson J.V."/>
            <person name="Lyons J.B."/>
            <person name="Prochnik S.E."/>
            <person name="Wu G.A."/>
            <person name="Ha C.M."/>
            <person name="Edsinger-Gonzales E."/>
            <person name="Grimwood J."/>
            <person name="Schmutz J."/>
            <person name="Rabbi I.Y."/>
            <person name="Egesi C."/>
            <person name="Nauluvula P."/>
            <person name="Lebot V."/>
            <person name="Ndunguru J."/>
            <person name="Mkamilo G."/>
            <person name="Bart R.S."/>
            <person name="Setter T.L."/>
            <person name="Gleadow R.M."/>
            <person name="Kulakow P."/>
            <person name="Ferguson M.E."/>
            <person name="Rounsley S."/>
            <person name="Rokhsar D.S."/>
        </authorList>
    </citation>
    <scope>NUCLEOTIDE SEQUENCE [LARGE SCALE GENOMIC DNA]</scope>
    <source>
        <strain evidence="9">cv. AM560-2</strain>
    </source>
</reference>